<dbReference type="GO" id="GO:0008444">
    <property type="term" value="F:CDP-diacylglycerol-glycerol-3-phosphate 3-phosphatidyltransferase activity"/>
    <property type="evidence" value="ECO:0007669"/>
    <property type="project" value="UniProtKB-UniRule"/>
</dbReference>
<comment type="subcellular location">
    <subcellularLocation>
        <location evidence="2">Cell membrane</location>
        <topology evidence="2">Multi-pass membrane protein</topology>
    </subcellularLocation>
</comment>
<feature type="transmembrane region" description="Helical" evidence="20">
    <location>
        <begin position="75"/>
        <end position="99"/>
    </location>
</feature>
<comment type="function">
    <text evidence="1">This protein catalyzes the committed step to the synthesis of the acidic phospholipids.</text>
</comment>
<evidence type="ECO:0000256" key="20">
    <source>
        <dbReference type="SAM" id="Phobius"/>
    </source>
</evidence>
<evidence type="ECO:0000256" key="18">
    <source>
        <dbReference type="NCBIfam" id="TIGR00560"/>
    </source>
</evidence>
<evidence type="ECO:0000256" key="8">
    <source>
        <dbReference type="ARBA" id="ARBA00022475"/>
    </source>
</evidence>
<dbReference type="GO" id="GO:0006655">
    <property type="term" value="P:phosphatidylglycerol biosynthetic process"/>
    <property type="evidence" value="ECO:0007669"/>
    <property type="project" value="UniProtKB-UniPathway"/>
</dbReference>
<dbReference type="InterPro" id="IPR048254">
    <property type="entry name" value="CDP_ALCOHOL_P_TRANSF_CS"/>
</dbReference>
<keyword evidence="9" id="KW-0444">Lipid biosynthesis</keyword>
<name>A0A4R3JJ77_9FIRM</name>
<evidence type="ECO:0000313" key="24">
    <source>
        <dbReference type="Proteomes" id="UP000702954"/>
    </source>
</evidence>
<keyword evidence="8" id="KW-1003">Cell membrane</keyword>
<evidence type="ECO:0000256" key="15">
    <source>
        <dbReference type="ARBA" id="ARBA00023209"/>
    </source>
</evidence>
<reference evidence="22 23" key="2">
    <citation type="submission" date="2019-03" db="EMBL/GenBank/DDBJ databases">
        <title>Genomic Encyclopedia of Type Strains, Phase IV (KMG-IV): sequencing the most valuable type-strain genomes for metagenomic binning, comparative biology and taxonomic classification.</title>
        <authorList>
            <person name="Goeker M."/>
        </authorList>
    </citation>
    <scope>NUCLEOTIDE SEQUENCE [LARGE SCALE GENOMIC DNA]</scope>
    <source>
        <strain evidence="22 23">DSM 103426</strain>
    </source>
</reference>
<sequence>MNLPNKLTVVRVLMIPFFVWFMLPSLGGEMAASKWIALAIFCIASLTDLLDGKIARKYNLVTNFGKFMDPLADKLLVGAAMICLVEMGRLPAWIVIVIISREFIISGFRLIASDNGIVIAASYWGKFKTVFQMAMIIVLIAAFEGSVFAVVEQILIWVSLILTIVSLVDYIRKNKEVLTQGGM</sequence>
<keyword evidence="12 20" id="KW-1133">Transmembrane helix</keyword>
<evidence type="ECO:0000256" key="19">
    <source>
        <dbReference type="RuleBase" id="RU003750"/>
    </source>
</evidence>
<evidence type="ECO:0000256" key="14">
    <source>
        <dbReference type="ARBA" id="ARBA00023136"/>
    </source>
</evidence>
<evidence type="ECO:0000256" key="9">
    <source>
        <dbReference type="ARBA" id="ARBA00022516"/>
    </source>
</evidence>
<comment type="pathway">
    <text evidence="4">Lipid metabolism.</text>
</comment>
<evidence type="ECO:0000256" key="1">
    <source>
        <dbReference type="ARBA" id="ARBA00003973"/>
    </source>
</evidence>
<keyword evidence="16" id="KW-1208">Phospholipid metabolism</keyword>
<dbReference type="EMBL" id="SLZV01000022">
    <property type="protein sequence ID" value="TCS65555.1"/>
    <property type="molecule type" value="Genomic_DNA"/>
</dbReference>
<evidence type="ECO:0000256" key="7">
    <source>
        <dbReference type="ARBA" id="ARBA00014944"/>
    </source>
</evidence>
<evidence type="ECO:0000256" key="10">
    <source>
        <dbReference type="ARBA" id="ARBA00022679"/>
    </source>
</evidence>
<dbReference type="PROSITE" id="PS00379">
    <property type="entry name" value="CDP_ALCOHOL_P_TRANSF"/>
    <property type="match status" value="1"/>
</dbReference>
<dbReference type="UniPathway" id="UPA00084">
    <property type="reaction ID" value="UER00503"/>
</dbReference>
<proteinExistence type="inferred from homology"/>
<dbReference type="InterPro" id="IPR000462">
    <property type="entry name" value="CDP-OH_P_trans"/>
</dbReference>
<evidence type="ECO:0000256" key="5">
    <source>
        <dbReference type="ARBA" id="ARBA00010441"/>
    </source>
</evidence>
<keyword evidence="14 20" id="KW-0472">Membrane</keyword>
<dbReference type="InterPro" id="IPR043130">
    <property type="entry name" value="CDP-OH_PTrfase_TM_dom"/>
</dbReference>
<keyword evidence="13" id="KW-0443">Lipid metabolism</keyword>
<dbReference type="GO" id="GO:0005886">
    <property type="term" value="C:plasma membrane"/>
    <property type="evidence" value="ECO:0007669"/>
    <property type="project" value="UniProtKB-SubCell"/>
</dbReference>
<dbReference type="InterPro" id="IPR050324">
    <property type="entry name" value="CDP-alcohol_PTase-I"/>
</dbReference>
<accession>A0A4R3JJ77</accession>
<dbReference type="AlphaFoldDB" id="A0A4R3JJ77"/>
<dbReference type="Proteomes" id="UP000294613">
    <property type="component" value="Unassembled WGS sequence"/>
</dbReference>
<dbReference type="NCBIfam" id="TIGR00560">
    <property type="entry name" value="pgsA"/>
    <property type="match status" value="1"/>
</dbReference>
<evidence type="ECO:0000256" key="17">
    <source>
        <dbReference type="ARBA" id="ARBA00048586"/>
    </source>
</evidence>
<gene>
    <name evidence="21" type="primary">pgsA</name>
    <name evidence="22" type="ORF">EDD74_12249</name>
    <name evidence="21" type="ORF">FAEUMB_31710</name>
</gene>
<dbReference type="PIRSF" id="PIRSF000847">
    <property type="entry name" value="Phos_ph_gly_syn"/>
    <property type="match status" value="1"/>
</dbReference>
<evidence type="ECO:0000256" key="6">
    <source>
        <dbReference type="ARBA" id="ARBA00013170"/>
    </source>
</evidence>
<evidence type="ECO:0000256" key="2">
    <source>
        <dbReference type="ARBA" id="ARBA00004651"/>
    </source>
</evidence>
<comment type="catalytic activity">
    <reaction evidence="17">
        <text>a CDP-1,2-diacyl-sn-glycerol + sn-glycerol 3-phosphate = a 1,2-diacyl-sn-glycero-3-phospho-(1'-sn-glycero-3'-phosphate) + CMP + H(+)</text>
        <dbReference type="Rhea" id="RHEA:12593"/>
        <dbReference type="ChEBI" id="CHEBI:15378"/>
        <dbReference type="ChEBI" id="CHEBI:57597"/>
        <dbReference type="ChEBI" id="CHEBI:58332"/>
        <dbReference type="ChEBI" id="CHEBI:60110"/>
        <dbReference type="ChEBI" id="CHEBI:60377"/>
        <dbReference type="EC" id="2.7.8.5"/>
    </reaction>
</comment>
<dbReference type="FunFam" id="1.20.120.1760:FF:000004">
    <property type="entry name" value="CDP-diacylglycerol--glycerol-3-phosphate 3-phosphatidyltransferase"/>
    <property type="match status" value="1"/>
</dbReference>
<keyword evidence="10 19" id="KW-0808">Transferase</keyword>
<dbReference type="RefSeq" id="WP_008975130.1">
    <property type="nucleotide sequence ID" value="NZ_AP031411.1"/>
</dbReference>
<keyword evidence="11 20" id="KW-0812">Transmembrane</keyword>
<evidence type="ECO:0000256" key="3">
    <source>
        <dbReference type="ARBA" id="ARBA00005042"/>
    </source>
</evidence>
<dbReference type="Pfam" id="PF01066">
    <property type="entry name" value="CDP-OH_P_transf"/>
    <property type="match status" value="1"/>
</dbReference>
<keyword evidence="15" id="KW-0594">Phospholipid biosynthesis</keyword>
<reference evidence="21 24" key="1">
    <citation type="journal article" date="2018" name="Int. J. Syst. Evol. Microbiol.">
        <title>Draft Genome Sequence of Faecalimonas umbilicata JCM 30896T, an Acetate-Producing Bacterium Isolated from Human Feces.</title>
        <authorList>
            <person name="Sakamoto M."/>
            <person name="Ikeyama N."/>
            <person name="Yuki M."/>
            <person name="Ohkuma M."/>
        </authorList>
    </citation>
    <scope>NUCLEOTIDE SEQUENCE [LARGE SCALE GENOMIC DNA]</scope>
    <source>
        <strain evidence="21 24">EGH7</strain>
    </source>
</reference>
<dbReference type="GeneID" id="97507391"/>
<dbReference type="Gene3D" id="1.20.120.1760">
    <property type="match status" value="1"/>
</dbReference>
<feature type="transmembrane region" description="Helical" evidence="20">
    <location>
        <begin position="154"/>
        <end position="171"/>
    </location>
</feature>
<evidence type="ECO:0000313" key="22">
    <source>
        <dbReference type="EMBL" id="TCS65555.1"/>
    </source>
</evidence>
<dbReference type="PANTHER" id="PTHR14269">
    <property type="entry name" value="CDP-DIACYLGLYCEROL--GLYCEROL-3-PHOSPHATE 3-PHOSPHATIDYLTRANSFERASE-RELATED"/>
    <property type="match status" value="1"/>
</dbReference>
<dbReference type="EC" id="2.7.8.5" evidence="6 18"/>
<dbReference type="Proteomes" id="UP000702954">
    <property type="component" value="Unassembled WGS sequence"/>
</dbReference>
<comment type="caution">
    <text evidence="22">The sequence shown here is derived from an EMBL/GenBank/DDBJ whole genome shotgun (WGS) entry which is preliminary data.</text>
</comment>
<evidence type="ECO:0000256" key="16">
    <source>
        <dbReference type="ARBA" id="ARBA00023264"/>
    </source>
</evidence>
<protein>
    <recommendedName>
        <fullName evidence="7 18">CDP-diacylglycerol--glycerol-3-phosphate 3-phosphatidyltransferase</fullName>
        <ecNumber evidence="6 18">2.7.8.5</ecNumber>
    </recommendedName>
</protein>
<keyword evidence="24" id="KW-1185">Reference proteome</keyword>
<evidence type="ECO:0000256" key="12">
    <source>
        <dbReference type="ARBA" id="ARBA00022989"/>
    </source>
</evidence>
<feature type="transmembrane region" description="Helical" evidence="20">
    <location>
        <begin position="6"/>
        <end position="23"/>
    </location>
</feature>
<dbReference type="InterPro" id="IPR004570">
    <property type="entry name" value="Phosphatidylglycerol_P_synth"/>
</dbReference>
<feature type="transmembrane region" description="Helical" evidence="20">
    <location>
        <begin position="130"/>
        <end position="148"/>
    </location>
</feature>
<evidence type="ECO:0000256" key="11">
    <source>
        <dbReference type="ARBA" id="ARBA00022692"/>
    </source>
</evidence>
<organism evidence="22 23">
    <name type="scientific">Faecalimonas umbilicata</name>
    <dbReference type="NCBI Taxonomy" id="1912855"/>
    <lineage>
        <taxon>Bacteria</taxon>
        <taxon>Bacillati</taxon>
        <taxon>Bacillota</taxon>
        <taxon>Clostridia</taxon>
        <taxon>Lachnospirales</taxon>
        <taxon>Lachnospiraceae</taxon>
        <taxon>Faecalimonas</taxon>
    </lineage>
</organism>
<comment type="pathway">
    <text evidence="3">Phospholipid metabolism; phosphatidylglycerol biosynthesis; phosphatidylglycerol from CDP-diacylglycerol: step 1/2.</text>
</comment>
<comment type="similarity">
    <text evidence="5 19">Belongs to the CDP-alcohol phosphatidyltransferase class-I family.</text>
</comment>
<evidence type="ECO:0000256" key="4">
    <source>
        <dbReference type="ARBA" id="ARBA00005189"/>
    </source>
</evidence>
<evidence type="ECO:0000313" key="23">
    <source>
        <dbReference type="Proteomes" id="UP000294613"/>
    </source>
</evidence>
<evidence type="ECO:0000256" key="13">
    <source>
        <dbReference type="ARBA" id="ARBA00023098"/>
    </source>
</evidence>
<dbReference type="PANTHER" id="PTHR14269:SF62">
    <property type="entry name" value="CDP-DIACYLGLYCEROL--GLYCEROL-3-PHOSPHATE 3-PHOSPHATIDYLTRANSFERASE 1, CHLOROPLASTIC"/>
    <property type="match status" value="1"/>
</dbReference>
<dbReference type="EMBL" id="BHEO01000008">
    <property type="protein sequence ID" value="GBU06630.1"/>
    <property type="molecule type" value="Genomic_DNA"/>
</dbReference>
<evidence type="ECO:0000313" key="21">
    <source>
        <dbReference type="EMBL" id="GBU06630.1"/>
    </source>
</evidence>